<evidence type="ECO:0000313" key="2">
    <source>
        <dbReference type="Proteomes" id="UP000013243"/>
    </source>
</evidence>
<dbReference type="STRING" id="1265309.K529_007480"/>
<dbReference type="Proteomes" id="UP000013243">
    <property type="component" value="Chromosome"/>
</dbReference>
<dbReference type="EMBL" id="CP015230">
    <property type="protein sequence ID" value="ANP40602.1"/>
    <property type="molecule type" value="Genomic_DNA"/>
</dbReference>
<name>A0A1B1A217_9RHOB</name>
<reference evidence="1 2" key="1">
    <citation type="journal article" date="2016" name="ISME J.">
        <title>Global occurrence and heterogeneity of the Roseobacter-clade species Ruegeria mobilis.</title>
        <authorList>
            <person name="Sonnenschein E."/>
            <person name="Gram L."/>
        </authorList>
    </citation>
    <scope>NUCLEOTIDE SEQUENCE [LARGE SCALE GENOMIC DNA]</scope>
    <source>
        <strain evidence="1 2">F1926</strain>
    </source>
</reference>
<protein>
    <submittedName>
        <fullName evidence="1">Uncharacterized protein</fullName>
    </submittedName>
</protein>
<gene>
    <name evidence="1" type="ORF">K529_007480</name>
</gene>
<dbReference type="KEGG" id="rmb:K529_007480"/>
<organism evidence="1 2">
    <name type="scientific">Tritonibacter mobilis F1926</name>
    <dbReference type="NCBI Taxonomy" id="1265309"/>
    <lineage>
        <taxon>Bacteria</taxon>
        <taxon>Pseudomonadati</taxon>
        <taxon>Pseudomonadota</taxon>
        <taxon>Alphaproteobacteria</taxon>
        <taxon>Rhodobacterales</taxon>
        <taxon>Paracoccaceae</taxon>
        <taxon>Tritonibacter</taxon>
    </lineage>
</organism>
<sequence>MNAPDRSLLEGGNDVVLIVITLRAVLKAALSDQWHKEHGEGARRNARHAPRSQYPVQWQISTIEQMCMDVDERNLSGHEFPQKTKNP</sequence>
<accession>A0A1B1A217</accession>
<evidence type="ECO:0000313" key="1">
    <source>
        <dbReference type="EMBL" id="ANP40602.1"/>
    </source>
</evidence>
<dbReference type="AlphaFoldDB" id="A0A1B1A217"/>
<proteinExistence type="predicted"/>